<dbReference type="Proteomes" id="UP001222027">
    <property type="component" value="Unassembled WGS sequence"/>
</dbReference>
<evidence type="ECO:0000259" key="3">
    <source>
        <dbReference type="Pfam" id="PF24994"/>
    </source>
</evidence>
<evidence type="ECO:0000313" key="5">
    <source>
        <dbReference type="Proteomes" id="UP001222027"/>
    </source>
</evidence>
<accession>A0AAV8PDC5</accession>
<feature type="region of interest" description="Disordered" evidence="1">
    <location>
        <begin position="1458"/>
        <end position="1526"/>
    </location>
</feature>
<feature type="compositionally biased region" description="Basic and acidic residues" evidence="1">
    <location>
        <begin position="67"/>
        <end position="81"/>
    </location>
</feature>
<feature type="compositionally biased region" description="Polar residues" evidence="1">
    <location>
        <begin position="1507"/>
        <end position="1526"/>
    </location>
</feature>
<dbReference type="Pfam" id="PF24994">
    <property type="entry name" value="GIL1_IRKI_C"/>
    <property type="match status" value="1"/>
</dbReference>
<dbReference type="GO" id="GO:0009959">
    <property type="term" value="P:negative gravitropism"/>
    <property type="evidence" value="ECO:0007669"/>
    <property type="project" value="InterPro"/>
</dbReference>
<feature type="region of interest" description="Disordered" evidence="1">
    <location>
        <begin position="675"/>
        <end position="715"/>
    </location>
</feature>
<name>A0AAV8PDC5_ENSVE</name>
<feature type="compositionally biased region" description="Basic and acidic residues" evidence="1">
    <location>
        <begin position="821"/>
        <end position="846"/>
    </location>
</feature>
<feature type="compositionally biased region" description="Acidic residues" evidence="1">
    <location>
        <begin position="566"/>
        <end position="576"/>
    </location>
</feature>
<proteinExistence type="predicted"/>
<feature type="compositionally biased region" description="Polar residues" evidence="1">
    <location>
        <begin position="1458"/>
        <end position="1470"/>
    </location>
</feature>
<evidence type="ECO:0008006" key="6">
    <source>
        <dbReference type="Google" id="ProtNLM"/>
    </source>
</evidence>
<dbReference type="InterPro" id="IPR006943">
    <property type="entry name" value="DUF641_pln"/>
</dbReference>
<dbReference type="InterPro" id="IPR040225">
    <property type="entry name" value="GIL1-like"/>
</dbReference>
<dbReference type="GO" id="GO:0009639">
    <property type="term" value="P:response to red or far red light"/>
    <property type="evidence" value="ECO:0007669"/>
    <property type="project" value="InterPro"/>
</dbReference>
<feature type="compositionally biased region" description="Polar residues" evidence="1">
    <location>
        <begin position="706"/>
        <end position="715"/>
    </location>
</feature>
<feature type="compositionally biased region" description="Low complexity" evidence="1">
    <location>
        <begin position="583"/>
        <end position="595"/>
    </location>
</feature>
<feature type="region of interest" description="Disordered" evidence="1">
    <location>
        <begin position="1275"/>
        <end position="1299"/>
    </location>
</feature>
<comment type="caution">
    <text evidence="4">The sequence shown here is derived from an EMBL/GenBank/DDBJ whole genome shotgun (WGS) entry which is preliminary data.</text>
</comment>
<feature type="compositionally biased region" description="Polar residues" evidence="1">
    <location>
        <begin position="1693"/>
        <end position="1705"/>
    </location>
</feature>
<feature type="compositionally biased region" description="Polar residues" evidence="1">
    <location>
        <begin position="1817"/>
        <end position="1834"/>
    </location>
</feature>
<feature type="compositionally biased region" description="Basic and acidic residues" evidence="1">
    <location>
        <begin position="1865"/>
        <end position="1874"/>
    </location>
</feature>
<evidence type="ECO:0000259" key="2">
    <source>
        <dbReference type="Pfam" id="PF04859"/>
    </source>
</evidence>
<feature type="domain" description="DUF641" evidence="2">
    <location>
        <begin position="94"/>
        <end position="219"/>
    </location>
</feature>
<organism evidence="4 5">
    <name type="scientific">Ensete ventricosum</name>
    <name type="common">Abyssinian banana</name>
    <name type="synonym">Musa ensete</name>
    <dbReference type="NCBI Taxonomy" id="4639"/>
    <lineage>
        <taxon>Eukaryota</taxon>
        <taxon>Viridiplantae</taxon>
        <taxon>Streptophyta</taxon>
        <taxon>Embryophyta</taxon>
        <taxon>Tracheophyta</taxon>
        <taxon>Spermatophyta</taxon>
        <taxon>Magnoliopsida</taxon>
        <taxon>Liliopsida</taxon>
        <taxon>Zingiberales</taxon>
        <taxon>Musaceae</taxon>
        <taxon>Ensete</taxon>
    </lineage>
</organism>
<dbReference type="Pfam" id="PF04859">
    <property type="entry name" value="DUF641"/>
    <property type="match status" value="1"/>
</dbReference>
<feature type="region of interest" description="Disordered" evidence="1">
    <location>
        <begin position="1686"/>
        <end position="1707"/>
    </location>
</feature>
<feature type="compositionally biased region" description="Polar residues" evidence="1">
    <location>
        <begin position="1845"/>
        <end position="1855"/>
    </location>
</feature>
<feature type="region of interest" description="Disordered" evidence="1">
    <location>
        <begin position="1404"/>
        <end position="1423"/>
    </location>
</feature>
<sequence>MEPSRAAAPPQNFGSVARTITKFLRLRRSAASSTGGSADAAPDDYDAIRKFKLARDLRDYSGIVTDPPDKGFHKPEVEKRQLQQQQSGSSGDLEAMESLLANLFASISAVKAAYAELQVAQSSYDSELIQSADGAVVAGLKRISVLKQSFIRNQFDPRTSPILQPALAAQLQELRNLTRTYSITTHKLEAELDLKDSEILVHQASLLESERKAQALEAKLHPNRSLAAIDGLHFSGLNPTHFLTALRYAFKSIRFFVQLMVKEMGSAGWDLDAAAGSIQLDVLRVRDPSHRTFAFESYVCLRMLSDIHHQNFGIGALEECLAWDRRQFFDEFTRLKSIAMNQSLGRQPSPVAQFCRAKYLSLVHPKMESSFFGDLDQRAMVSSGRGFPGSEFFAAFAEMARRMWLLHCLLFSFEPDTERSVFQVRRGTRFSDVYMESVTAAESPDKGGVGAAKGAGLGRATTVGFTVVPGFKVGRTLIQSKVYLIPVDAKCTKCRKWGNTTAFVASEELKYLILFLRPIPSPPFLPVPEQRRIYSLIRNPNLGRLRRSPGGLGLPSLSMSCPLLPIEDDEDDDDVDFNPTWRGESLSEASSGLSSDNEATGDDIGEVFSSSLKHQGYGVPPRKSVSICRNLDSGTEDEEIVMQNRLAAEDVTGKDVVLKKPEVEELSRFNWQEEELARPEGSYKKAASGDESDAAEELTKEELPGQATSSSNSISLSKQAVEIDGEDAICKRTRARHSLANYTLEELEAFLQESDDDDDLQNVDDEEEYRKFLAAVLLGGDGNGQAGQDDEILDEDEENDADFAIEIEEALESDIDESFDDDKRPSDKNDEDVHRPETRQKKRLRESAEKKKCFLGLDKMPLRPILPYVSNAQIAPVPALGLRFHSPESFSHCPFAFSGADLTHGFTYQQLGQLYCLIHEHVQLLIQVFSVSVLDSSRQQVAMEVQQLIMEMVVRHEEGLARRKAPYDMSCFQASNIRASLRIDSSESSEFSHWTPSIDGPIFSILDVAPLQLAKSYMADVSATVLRYRQRHLDDPVDKSHLKREPLFPFPMLTSQMGTDQILYGEPNGMPSKTALPLPPGQLPPKKSLAATLVENTKKQTVALVPMDIAKLAKRFYPLFNLALFPHKPPVPAVANRVLFTDAEDELLAMGLMKYNNDWGAIQKHFLPCKMKHQIFVRQKNRSSSKAPANPIKAVRRMKTSPLTADEKAWIYEGLKLFKQDWLSVWKYFVPHRDPSLLPRQWRIATGTQKSYRKSEAIKEKRRLYEAKRRRLKASMADGHTLSEKEVDDNEEDNSGEDMDNENEAYVHEAFLADSETGSSNNLAYEISLSGIGRTSVQFTNMIIYHGTSATEKFASSSECFQVQKDRAVHEINTNLKPMKSIHPLSRCSDPRYTSSYTSQLSHLSSTSNFGRPGSQLGSLPLPTRKCKGARVVKLAPGLPPINLPPSVRVISQSALQNHPSGSAYSYTSKNGDRNPSKSSGVAKGESTVTNPSENLNMPSDNGLEASHQQVGGATSDQHVAEENASQSDLQMHPLLFHAFEDQLSSYYSMNRHTAASGTGHMGAQLQKESNFSKSQHIFTMKDRISGNRNSIDAPLDLFSVDFHPLLRRTDNATADLGMVSSVDPGVFTASSHHNKLSHDSNPVSRENLVGNSQIPAGGASLCHHEKENELDLDIRLYSVTENEKTRHAGDSSMHQFNKSGSPRFQRSMGEGTDADMSFHPNANCSESAASRTRGCCEKDVNSLEVVQMPNDCLSQCTKDYDESNLDIIMEQEELSDSDDESANVEFECEEIDDSEEDESEYGQSTEVLIKEVPTAARSNQDGCNFNHSRQSMPIRQGSDDEEINQSSLRQSCQNPCHPLRLKPKHEDAKRDICSKSSQEVVHSPPGQFGKARNPRSLKVRPPGATPHAISPDNECSKIVAPRKPRKRCVNSSL</sequence>
<dbReference type="PANTHER" id="PTHR31161">
    <property type="entry name" value="PROTEIN GRAVITROPIC IN THE LIGHT 1"/>
    <property type="match status" value="1"/>
</dbReference>
<keyword evidence="5" id="KW-1185">Reference proteome</keyword>
<feature type="region of interest" description="Disordered" evidence="1">
    <location>
        <begin position="62"/>
        <end position="91"/>
    </location>
</feature>
<feature type="compositionally biased region" description="Acidic residues" evidence="1">
    <location>
        <begin position="1286"/>
        <end position="1299"/>
    </location>
</feature>
<dbReference type="InterPro" id="IPR056813">
    <property type="entry name" value="GIL1_IRKI_C"/>
</dbReference>
<feature type="region of interest" description="Disordered" evidence="1">
    <location>
        <begin position="814"/>
        <end position="846"/>
    </location>
</feature>
<reference evidence="4 5" key="1">
    <citation type="submission" date="2022-12" db="EMBL/GenBank/DDBJ databases">
        <title>Chromosome-scale assembly of the Ensete ventricosum genome.</title>
        <authorList>
            <person name="Dussert Y."/>
            <person name="Stocks J."/>
            <person name="Wendawek A."/>
            <person name="Woldeyes F."/>
            <person name="Nichols R.A."/>
            <person name="Borrell J.S."/>
        </authorList>
    </citation>
    <scope>NUCLEOTIDE SEQUENCE [LARGE SCALE GENOMIC DNA]</scope>
    <source>
        <strain evidence="5">cv. Maze</strain>
        <tissue evidence="4">Seeds</tissue>
    </source>
</reference>
<dbReference type="EMBL" id="JAQQAF010000006">
    <property type="protein sequence ID" value="KAJ8480276.1"/>
    <property type="molecule type" value="Genomic_DNA"/>
</dbReference>
<evidence type="ECO:0000313" key="4">
    <source>
        <dbReference type="EMBL" id="KAJ8480276.1"/>
    </source>
</evidence>
<feature type="compositionally biased region" description="Low complexity" evidence="1">
    <location>
        <begin position="82"/>
        <end position="91"/>
    </location>
</feature>
<feature type="region of interest" description="Disordered" evidence="1">
    <location>
        <begin position="1817"/>
        <end position="1919"/>
    </location>
</feature>
<gene>
    <name evidence="4" type="ORF">OPV22_024003</name>
</gene>
<feature type="region of interest" description="Disordered" evidence="1">
    <location>
        <begin position="563"/>
        <end position="604"/>
    </location>
</feature>
<feature type="domain" description="GIL1/IRKI C-terminal" evidence="3">
    <location>
        <begin position="421"/>
        <end position="483"/>
    </location>
</feature>
<feature type="compositionally biased region" description="Polar residues" evidence="1">
    <location>
        <begin position="1487"/>
        <end position="1500"/>
    </location>
</feature>
<protein>
    <recommendedName>
        <fullName evidence="6">Myb-like domain-containing protein</fullName>
    </recommendedName>
</protein>
<evidence type="ECO:0000256" key="1">
    <source>
        <dbReference type="SAM" id="MobiDB-lite"/>
    </source>
</evidence>